<dbReference type="AlphaFoldDB" id="A0A6J4UGH4"/>
<evidence type="ECO:0000313" key="1">
    <source>
        <dbReference type="EMBL" id="CAA9549001.1"/>
    </source>
</evidence>
<protein>
    <submittedName>
        <fullName evidence="1">Uncharacterized protein</fullName>
    </submittedName>
</protein>
<proteinExistence type="predicted"/>
<gene>
    <name evidence="1" type="ORF">AVDCRST_MAG70-763</name>
</gene>
<dbReference type="EMBL" id="CADCWH010000118">
    <property type="protein sequence ID" value="CAA9549001.1"/>
    <property type="molecule type" value="Genomic_DNA"/>
</dbReference>
<organism evidence="1">
    <name type="scientific">uncultured Thermomicrobiales bacterium</name>
    <dbReference type="NCBI Taxonomy" id="1645740"/>
    <lineage>
        <taxon>Bacteria</taxon>
        <taxon>Pseudomonadati</taxon>
        <taxon>Thermomicrobiota</taxon>
        <taxon>Thermomicrobia</taxon>
        <taxon>Thermomicrobiales</taxon>
        <taxon>environmental samples</taxon>
    </lineage>
</organism>
<accession>A0A6J4UGH4</accession>
<sequence>MDPNAANVLEWTAPQDQTVAHVGSSSAVGGRQSVTRGVEAMTCGQFLGRELKLARFEW</sequence>
<name>A0A6J4UGH4_9BACT</name>
<reference evidence="1" key="1">
    <citation type="submission" date="2020-02" db="EMBL/GenBank/DDBJ databases">
        <authorList>
            <person name="Meier V. D."/>
        </authorList>
    </citation>
    <scope>NUCLEOTIDE SEQUENCE</scope>
    <source>
        <strain evidence="1">AVDCRST_MAG70</strain>
    </source>
</reference>